<comment type="subcellular location">
    <subcellularLocation>
        <location evidence="1">Nucleus</location>
    </subcellularLocation>
</comment>
<evidence type="ECO:0000256" key="2">
    <source>
        <dbReference type="ARBA" id="ARBA00022478"/>
    </source>
</evidence>
<dbReference type="Gene3D" id="3.30.1490.120">
    <property type="entry name" value="RNA polymerase Rpb7-like, N-terminal domain"/>
    <property type="match status" value="1"/>
</dbReference>
<dbReference type="Pfam" id="PF17875">
    <property type="entry name" value="RPA43_OB"/>
    <property type="match status" value="1"/>
</dbReference>
<dbReference type="PANTHER" id="PTHR12709:SF5">
    <property type="entry name" value="DNA-DIRECTED RNA POLYMERASE I SUBUNIT RPA43"/>
    <property type="match status" value="1"/>
</dbReference>
<evidence type="ECO:0000256" key="4">
    <source>
        <dbReference type="ARBA" id="ARBA00023242"/>
    </source>
</evidence>
<sequence>MSMPPYFPQPFPHQLPANPANFTSRLSLFHICGTILALGLRLGLRSGARCVTQTHKVFVVKEEKEDDGGSATMASTIPYTVMEGFIRIYAKLSVYLHPSRAANVQQGVREIMNSLLLRKVFLLFSVSRFVCFLFGKFDFSFSGAGEHLQRANRYNEEIEGVVLAYLDPKIQGPTANILSELSPCFHVQLKASFLLFSPKIGMLVEGKVNKVEKDYLGVVVLGLFNAAIGIADICEDLYYDDSGGMKAWRSESDHQHSISLGSNICFLVKSVQETEEGSLQAIYTGCVKWRDHLTKATRREETSSPQSREWTKEIKAQANNKRGEQPEGF</sequence>
<keyword evidence="3" id="KW-0804">Transcription</keyword>
<name>A0ABP0XGK7_9BRYO</name>
<evidence type="ECO:0000313" key="8">
    <source>
        <dbReference type="Proteomes" id="UP001497444"/>
    </source>
</evidence>
<evidence type="ECO:0000256" key="3">
    <source>
        <dbReference type="ARBA" id="ARBA00023163"/>
    </source>
</evidence>
<keyword evidence="2" id="KW-0240">DNA-directed RNA polymerase</keyword>
<accession>A0ABP0XGK7</accession>
<dbReference type="Gene3D" id="2.40.50.1060">
    <property type="match status" value="1"/>
</dbReference>
<dbReference type="InterPro" id="IPR045113">
    <property type="entry name" value="Rpb7-like"/>
</dbReference>
<feature type="region of interest" description="Disordered" evidence="5">
    <location>
        <begin position="297"/>
        <end position="329"/>
    </location>
</feature>
<keyword evidence="4" id="KW-0539">Nucleus</keyword>
<dbReference type="PANTHER" id="PTHR12709">
    <property type="entry name" value="DNA-DIRECTED RNA POLYMERASE II, III"/>
    <property type="match status" value="1"/>
</dbReference>
<protein>
    <recommendedName>
        <fullName evidence="6">RPA43 OB domain-containing protein</fullName>
    </recommendedName>
</protein>
<feature type="compositionally biased region" description="Basic and acidic residues" evidence="5">
    <location>
        <begin position="309"/>
        <end position="329"/>
    </location>
</feature>
<dbReference type="Proteomes" id="UP001497444">
    <property type="component" value="Chromosome 8"/>
</dbReference>
<evidence type="ECO:0000259" key="6">
    <source>
        <dbReference type="Pfam" id="PF17875"/>
    </source>
</evidence>
<proteinExistence type="predicted"/>
<dbReference type="InterPro" id="IPR036898">
    <property type="entry name" value="RNA_pol_Rpb7-like_N_sf"/>
</dbReference>
<evidence type="ECO:0000256" key="5">
    <source>
        <dbReference type="SAM" id="MobiDB-lite"/>
    </source>
</evidence>
<feature type="domain" description="RPA43 OB" evidence="6">
    <location>
        <begin position="198"/>
        <end position="288"/>
    </location>
</feature>
<dbReference type="InterPro" id="IPR041178">
    <property type="entry name" value="RPA43_OB"/>
</dbReference>
<gene>
    <name evidence="7" type="ORF">CSSPJE1EN1_LOCUS23737</name>
</gene>
<evidence type="ECO:0000313" key="7">
    <source>
        <dbReference type="EMBL" id="CAK9278259.1"/>
    </source>
</evidence>
<keyword evidence="8" id="KW-1185">Reference proteome</keyword>
<evidence type="ECO:0000256" key="1">
    <source>
        <dbReference type="ARBA" id="ARBA00004123"/>
    </source>
</evidence>
<organism evidence="7 8">
    <name type="scientific">Sphagnum jensenii</name>
    <dbReference type="NCBI Taxonomy" id="128206"/>
    <lineage>
        <taxon>Eukaryota</taxon>
        <taxon>Viridiplantae</taxon>
        <taxon>Streptophyta</taxon>
        <taxon>Embryophyta</taxon>
        <taxon>Bryophyta</taxon>
        <taxon>Sphagnophytina</taxon>
        <taxon>Sphagnopsida</taxon>
        <taxon>Sphagnales</taxon>
        <taxon>Sphagnaceae</taxon>
        <taxon>Sphagnum</taxon>
    </lineage>
</organism>
<reference evidence="7" key="1">
    <citation type="submission" date="2024-02" db="EMBL/GenBank/DDBJ databases">
        <authorList>
            <consortium name="ELIXIR-Norway"/>
            <consortium name="Elixir Norway"/>
        </authorList>
    </citation>
    <scope>NUCLEOTIDE SEQUENCE</scope>
</reference>
<dbReference type="EMBL" id="OZ020103">
    <property type="protein sequence ID" value="CAK9278259.1"/>
    <property type="molecule type" value="Genomic_DNA"/>
</dbReference>